<reference evidence="10" key="1">
    <citation type="journal article" date="2023" name="Mol. Biol. Evol.">
        <title>Third-Generation Sequencing Reveals the Adaptive Role of the Epigenome in Three Deep-Sea Polychaetes.</title>
        <authorList>
            <person name="Perez M."/>
            <person name="Aroh O."/>
            <person name="Sun Y."/>
            <person name="Lan Y."/>
            <person name="Juniper S.K."/>
            <person name="Young C.R."/>
            <person name="Angers B."/>
            <person name="Qian P.Y."/>
        </authorList>
    </citation>
    <scope>NUCLEOTIDE SEQUENCE</scope>
    <source>
        <strain evidence="10">P08H-3</strain>
    </source>
</reference>
<keyword evidence="6 9" id="KW-0406">Ion transport</keyword>
<proteinExistence type="inferred from homology"/>
<evidence type="ECO:0000313" key="11">
    <source>
        <dbReference type="Proteomes" id="UP001208570"/>
    </source>
</evidence>
<evidence type="ECO:0000256" key="2">
    <source>
        <dbReference type="ARBA" id="ARBA00022448"/>
    </source>
</evidence>
<evidence type="ECO:0000256" key="8">
    <source>
        <dbReference type="ARBA" id="ARBA00023303"/>
    </source>
</evidence>
<evidence type="ECO:0000256" key="6">
    <source>
        <dbReference type="ARBA" id="ARBA00023065"/>
    </source>
</evidence>
<dbReference type="PRINTS" id="PR01262">
    <property type="entry name" value="INNEXIN"/>
</dbReference>
<evidence type="ECO:0000256" key="5">
    <source>
        <dbReference type="ARBA" id="ARBA00022989"/>
    </source>
</evidence>
<comment type="function">
    <text evidence="9">Structural component of the gap junctions.</text>
</comment>
<dbReference type="Pfam" id="PF00876">
    <property type="entry name" value="Innexin"/>
    <property type="match status" value="1"/>
</dbReference>
<evidence type="ECO:0000313" key="10">
    <source>
        <dbReference type="EMBL" id="KAK2154474.1"/>
    </source>
</evidence>
<keyword evidence="8 9" id="KW-0407">Ion channel</keyword>
<feature type="transmembrane region" description="Helical" evidence="9">
    <location>
        <begin position="211"/>
        <end position="235"/>
    </location>
</feature>
<evidence type="ECO:0000256" key="7">
    <source>
        <dbReference type="ARBA" id="ARBA00023136"/>
    </source>
</evidence>
<keyword evidence="11" id="KW-1185">Reference proteome</keyword>
<accession>A0AAD9JJR1</accession>
<keyword evidence="5 9" id="KW-1133">Transmembrane helix</keyword>
<dbReference type="EMBL" id="JAODUP010000268">
    <property type="protein sequence ID" value="KAK2154474.1"/>
    <property type="molecule type" value="Genomic_DNA"/>
</dbReference>
<keyword evidence="7 9" id="KW-0472">Membrane</keyword>
<dbReference type="PANTHER" id="PTHR11893">
    <property type="entry name" value="INNEXIN"/>
    <property type="match status" value="1"/>
</dbReference>
<comment type="subcellular location">
    <subcellularLocation>
        <location evidence="1 9">Cell membrane</location>
        <topology evidence="1 9">Multi-pass membrane protein</topology>
    </subcellularLocation>
</comment>
<sequence>MSKILGLLFGIKDVKFRCDDDFVDRMSRRYSVGVFLVFSIIVTTGTYVGNRIDCWCPAQFTGTHVAYANSICWIKNTYYVPISYEVDLPKHDDPNKKMINYYQWVPMILLAQALMCYFPSIVWRVLCRRSGLNVAAVMDAAIAGQRTTYADIRDKTIRYMVLQIDRYLITRLGERNGCWARVKYHAAKYCCLIYGKFYGNFLIVSYMMIKLLYLVNAIGQLYLLDLFLGVNFHFFGIEVLHKLLKGEDWSYSERFPRETMCDFQIRHMNQVHRFVLQCVLPINLFNEKIFIFIWFWLFLVSLTTVVSFVTWTIKISLWPAQVHWVKRHLKPFNNDVKFQKEVVKRFTENYLKRDGMFMLRLISCNVGNLAASEVLCGLWDNFGPERRYAGEIATGGGNKRCNEPTLPTRPAPVPTRVNMPMHRMHRVDSV</sequence>
<dbReference type="GO" id="GO:0005921">
    <property type="term" value="C:gap junction"/>
    <property type="evidence" value="ECO:0007669"/>
    <property type="project" value="UniProtKB-UniRule"/>
</dbReference>
<feature type="transmembrane region" description="Helical" evidence="9">
    <location>
        <begin position="101"/>
        <end position="123"/>
    </location>
</feature>
<protein>
    <recommendedName>
        <fullName evidence="9">Innexin</fullName>
    </recommendedName>
</protein>
<dbReference type="PROSITE" id="PS51013">
    <property type="entry name" value="PANNEXIN"/>
    <property type="match status" value="1"/>
</dbReference>
<keyword evidence="2 9" id="KW-0813">Transport</keyword>
<dbReference type="PANTHER" id="PTHR11893:SF36">
    <property type="entry name" value="INNEXIN-5"/>
    <property type="match status" value="1"/>
</dbReference>
<dbReference type="InterPro" id="IPR000990">
    <property type="entry name" value="Innexin"/>
</dbReference>
<comment type="caution">
    <text evidence="10">The sequence shown here is derived from an EMBL/GenBank/DDBJ whole genome shotgun (WGS) entry which is preliminary data.</text>
</comment>
<keyword evidence="4 9" id="KW-0812">Transmembrane</keyword>
<feature type="transmembrane region" description="Helical" evidence="9">
    <location>
        <begin position="289"/>
        <end position="311"/>
    </location>
</feature>
<comment type="similarity">
    <text evidence="9">Belongs to the pannexin family.</text>
</comment>
<organism evidence="10 11">
    <name type="scientific">Paralvinella palmiformis</name>
    <dbReference type="NCBI Taxonomy" id="53620"/>
    <lineage>
        <taxon>Eukaryota</taxon>
        <taxon>Metazoa</taxon>
        <taxon>Spiralia</taxon>
        <taxon>Lophotrochozoa</taxon>
        <taxon>Annelida</taxon>
        <taxon>Polychaeta</taxon>
        <taxon>Sedentaria</taxon>
        <taxon>Canalipalpata</taxon>
        <taxon>Terebellida</taxon>
        <taxon>Terebelliformia</taxon>
        <taxon>Alvinellidae</taxon>
        <taxon>Paralvinella</taxon>
    </lineage>
</organism>
<evidence type="ECO:0000256" key="9">
    <source>
        <dbReference type="RuleBase" id="RU010713"/>
    </source>
</evidence>
<evidence type="ECO:0000256" key="4">
    <source>
        <dbReference type="ARBA" id="ARBA00022692"/>
    </source>
</evidence>
<gene>
    <name evidence="9" type="primary">inx</name>
    <name evidence="10" type="ORF">LSH36_268g02028</name>
</gene>
<evidence type="ECO:0000256" key="3">
    <source>
        <dbReference type="ARBA" id="ARBA00022475"/>
    </source>
</evidence>
<evidence type="ECO:0000256" key="1">
    <source>
        <dbReference type="ARBA" id="ARBA00004651"/>
    </source>
</evidence>
<keyword evidence="3" id="KW-1003">Cell membrane</keyword>
<name>A0AAD9JJR1_9ANNE</name>
<dbReference type="Proteomes" id="UP001208570">
    <property type="component" value="Unassembled WGS sequence"/>
</dbReference>
<feature type="transmembrane region" description="Helical" evidence="9">
    <location>
        <begin position="30"/>
        <end position="48"/>
    </location>
</feature>
<dbReference type="AlphaFoldDB" id="A0AAD9JJR1"/>
<dbReference type="GO" id="GO:0005886">
    <property type="term" value="C:plasma membrane"/>
    <property type="evidence" value="ECO:0007669"/>
    <property type="project" value="UniProtKB-SubCell"/>
</dbReference>
<dbReference type="GO" id="GO:0034220">
    <property type="term" value="P:monoatomic ion transmembrane transport"/>
    <property type="evidence" value="ECO:0007669"/>
    <property type="project" value="UniProtKB-KW"/>
</dbReference>